<dbReference type="GO" id="GO:0005634">
    <property type="term" value="C:nucleus"/>
    <property type="evidence" value="ECO:0007669"/>
    <property type="project" value="TreeGrafter"/>
</dbReference>
<dbReference type="PANTHER" id="PTHR22978">
    <property type="entry name" value="B-CELL TRANSLOCATION GENE"/>
    <property type="match status" value="1"/>
</dbReference>
<dbReference type="Gene3D" id="3.90.640.90">
    <property type="entry name" value="Anti-proliferative protein, N-terminal domain"/>
    <property type="match status" value="1"/>
</dbReference>
<dbReference type="AlphaFoldDB" id="A0A0P4VVR0"/>
<evidence type="ECO:0000256" key="1">
    <source>
        <dbReference type="ARBA" id="ARBA00007989"/>
    </source>
</evidence>
<dbReference type="FunFam" id="3.90.640.90:FF:000002">
    <property type="entry name" value="BTG anti-proliferation factor 4"/>
    <property type="match status" value="1"/>
</dbReference>
<dbReference type="InterPro" id="IPR036054">
    <property type="entry name" value="BTG-like_sf"/>
</dbReference>
<comment type="similarity">
    <text evidence="1">Belongs to the BTG family.</text>
</comment>
<sequence length="329" mass="37303">MKEEISAAVLFLSKLVSGNANLSEEMVAKFERRLGELLQERFSNHWHPERPWQGQGYRCLRVNEVTRKEPTIEQAAQDCGLKYKDLNLPVELTIWVDPEEVCCRFGEQKGSCCTVATFRDGNKENYIESFDFSQIKRPNSTPSVLSKDSEVLKERKINVNNIPSHPNSSSPPSSTQSTPTKKPFLPTYGAYNGRNQNSPTRGNTTGNIHDRRPFGNYRNHYSSGPLNHQNIPHQNGSFSPPFYKTQSWVNLSQTPPPPPPPSQAHLPLLSSAGFIYTPTAPPHYSHSQMPPQFTRSPATMAPQKFKWNTSSYPRSDRHQWFGHRALARV</sequence>
<feature type="domain" description="Anti-proliferative protein" evidence="3">
    <location>
        <begin position="88"/>
        <end position="107"/>
    </location>
</feature>
<dbReference type="Pfam" id="PF07742">
    <property type="entry name" value="BTG"/>
    <property type="match status" value="1"/>
</dbReference>
<feature type="compositionally biased region" description="Low complexity" evidence="2">
    <location>
        <begin position="163"/>
        <end position="180"/>
    </location>
</feature>
<evidence type="ECO:0000313" key="4">
    <source>
        <dbReference type="EMBL" id="JAI56713.1"/>
    </source>
</evidence>
<organism evidence="4">
    <name type="scientific">Scylla olivacea</name>
    <name type="common">Orange mud crab</name>
    <name type="synonym">Cancer olivacea</name>
    <dbReference type="NCBI Taxonomy" id="85551"/>
    <lineage>
        <taxon>Eukaryota</taxon>
        <taxon>Metazoa</taxon>
        <taxon>Ecdysozoa</taxon>
        <taxon>Arthropoda</taxon>
        <taxon>Crustacea</taxon>
        <taxon>Multicrustacea</taxon>
        <taxon>Malacostraca</taxon>
        <taxon>Eumalacostraca</taxon>
        <taxon>Eucarida</taxon>
        <taxon>Decapoda</taxon>
        <taxon>Pleocyemata</taxon>
        <taxon>Brachyura</taxon>
        <taxon>Eubrachyura</taxon>
        <taxon>Portunoidea</taxon>
        <taxon>Portunidae</taxon>
        <taxon>Portuninae</taxon>
        <taxon>Scylla</taxon>
    </lineage>
</organism>
<dbReference type="SUPFAM" id="SSF160696">
    <property type="entry name" value="BTG domain-like"/>
    <property type="match status" value="1"/>
</dbReference>
<dbReference type="GO" id="GO:0005737">
    <property type="term" value="C:cytoplasm"/>
    <property type="evidence" value="ECO:0007669"/>
    <property type="project" value="TreeGrafter"/>
</dbReference>
<feature type="region of interest" description="Disordered" evidence="2">
    <location>
        <begin position="159"/>
        <end position="208"/>
    </location>
</feature>
<dbReference type="InterPro" id="IPR033332">
    <property type="entry name" value="BTG"/>
</dbReference>
<dbReference type="PANTHER" id="PTHR22978:SF44">
    <property type="entry name" value="PROTEIN BTG3-LIKE PROTEIN"/>
    <property type="match status" value="1"/>
</dbReference>
<dbReference type="PRINTS" id="PR00310">
    <property type="entry name" value="ANTIPRLFBTG1"/>
</dbReference>
<protein>
    <recommendedName>
        <fullName evidence="3">Anti-proliferative protein domain-containing protein</fullName>
    </recommendedName>
</protein>
<dbReference type="SMART" id="SM00099">
    <property type="entry name" value="btg1"/>
    <property type="match status" value="1"/>
</dbReference>
<proteinExistence type="inferred from homology"/>
<dbReference type="PROSITE" id="PS01203">
    <property type="entry name" value="BTG_2"/>
    <property type="match status" value="1"/>
</dbReference>
<feature type="compositionally biased region" description="Polar residues" evidence="2">
    <location>
        <begin position="193"/>
        <end position="207"/>
    </location>
</feature>
<dbReference type="InterPro" id="IPR002087">
    <property type="entry name" value="Anti_prolifrtn"/>
</dbReference>
<reference evidence="4" key="1">
    <citation type="submission" date="2015-09" db="EMBL/GenBank/DDBJ databases">
        <title>Scylla olivacea transcriptome.</title>
        <authorList>
            <person name="Ikhwanuddin M."/>
        </authorList>
    </citation>
    <scope>NUCLEOTIDE SEQUENCE</scope>
</reference>
<name>A0A0P4VVR0_SCYOL</name>
<accession>A0A0P4VVR0</accession>
<dbReference type="EMBL" id="GDRN01114761">
    <property type="protein sequence ID" value="JAI56713.1"/>
    <property type="molecule type" value="Transcribed_RNA"/>
</dbReference>
<evidence type="ECO:0000256" key="2">
    <source>
        <dbReference type="SAM" id="MobiDB-lite"/>
    </source>
</evidence>
<evidence type="ECO:0000259" key="3">
    <source>
        <dbReference type="PROSITE" id="PS01203"/>
    </source>
</evidence>